<organism evidence="14 15">
    <name type="scientific">Symbiodinium microadriaticum</name>
    <name type="common">Dinoflagellate</name>
    <name type="synonym">Zooxanthella microadriatica</name>
    <dbReference type="NCBI Taxonomy" id="2951"/>
    <lineage>
        <taxon>Eukaryota</taxon>
        <taxon>Sar</taxon>
        <taxon>Alveolata</taxon>
        <taxon>Dinophyceae</taxon>
        <taxon>Suessiales</taxon>
        <taxon>Symbiodiniaceae</taxon>
        <taxon>Symbiodinium</taxon>
    </lineage>
</organism>
<keyword evidence="2" id="KW-0813">Transport</keyword>
<keyword evidence="10" id="KW-0862">Zinc</keyword>
<dbReference type="OrthoDB" id="6127576at2759"/>
<feature type="compositionally biased region" description="Basic and acidic residues" evidence="11">
    <location>
        <begin position="531"/>
        <end position="540"/>
    </location>
</feature>
<keyword evidence="8 12" id="KW-0472">Membrane</keyword>
<evidence type="ECO:0000256" key="5">
    <source>
        <dbReference type="ARBA" id="ARBA00022837"/>
    </source>
</evidence>
<dbReference type="Pfam" id="PF07727">
    <property type="entry name" value="RVT_2"/>
    <property type="match status" value="1"/>
</dbReference>
<evidence type="ECO:0000259" key="13">
    <source>
        <dbReference type="PROSITE" id="PS50158"/>
    </source>
</evidence>
<dbReference type="GO" id="GO:0008270">
    <property type="term" value="F:zinc ion binding"/>
    <property type="evidence" value="ECO:0007669"/>
    <property type="project" value="UniProtKB-KW"/>
</dbReference>
<evidence type="ECO:0000256" key="1">
    <source>
        <dbReference type="ARBA" id="ARBA00004141"/>
    </source>
</evidence>
<evidence type="ECO:0000256" key="8">
    <source>
        <dbReference type="ARBA" id="ARBA00023136"/>
    </source>
</evidence>
<feature type="domain" description="CCHC-type" evidence="13">
    <location>
        <begin position="585"/>
        <end position="600"/>
    </location>
</feature>
<feature type="transmembrane region" description="Helical" evidence="12">
    <location>
        <begin position="2197"/>
        <end position="2217"/>
    </location>
</feature>
<dbReference type="InterPro" id="IPR001878">
    <property type="entry name" value="Znf_CCHC"/>
</dbReference>
<dbReference type="PANTHER" id="PTHR46988:SF2">
    <property type="entry name" value="TWO PORE CALCIUM CHANNEL PROTEIN 1"/>
    <property type="match status" value="1"/>
</dbReference>
<dbReference type="Gene3D" id="1.10.287.70">
    <property type="match status" value="2"/>
</dbReference>
<keyword evidence="15" id="KW-1185">Reference proteome</keyword>
<feature type="region of interest" description="Disordered" evidence="11">
    <location>
        <begin position="970"/>
        <end position="991"/>
    </location>
</feature>
<feature type="transmembrane region" description="Helical" evidence="12">
    <location>
        <begin position="2132"/>
        <end position="2155"/>
    </location>
</feature>
<evidence type="ECO:0000313" key="15">
    <source>
        <dbReference type="Proteomes" id="UP000186817"/>
    </source>
</evidence>
<evidence type="ECO:0000256" key="7">
    <source>
        <dbReference type="ARBA" id="ARBA00023065"/>
    </source>
</evidence>
<keyword evidence="10" id="KW-0863">Zinc-finger</keyword>
<comment type="subcellular location">
    <subcellularLocation>
        <location evidence="1">Membrane</location>
        <topology evidence="1">Multi-pass membrane protein</topology>
    </subcellularLocation>
</comment>
<keyword evidence="7" id="KW-0406">Ion transport</keyword>
<dbReference type="GO" id="GO:0016020">
    <property type="term" value="C:membrane"/>
    <property type="evidence" value="ECO:0007669"/>
    <property type="project" value="UniProtKB-SubCell"/>
</dbReference>
<feature type="region of interest" description="Disordered" evidence="11">
    <location>
        <begin position="530"/>
        <end position="578"/>
    </location>
</feature>
<keyword evidence="5" id="KW-0106">Calcium</keyword>
<dbReference type="Gene3D" id="1.20.120.350">
    <property type="entry name" value="Voltage-gated potassium channels. Chain C"/>
    <property type="match status" value="1"/>
</dbReference>
<feature type="compositionally biased region" description="Low complexity" evidence="11">
    <location>
        <begin position="557"/>
        <end position="571"/>
    </location>
</feature>
<dbReference type="GO" id="GO:0005245">
    <property type="term" value="F:voltage-gated calcium channel activity"/>
    <property type="evidence" value="ECO:0007669"/>
    <property type="project" value="InterPro"/>
</dbReference>
<evidence type="ECO:0000256" key="4">
    <source>
        <dbReference type="ARBA" id="ARBA00022737"/>
    </source>
</evidence>
<evidence type="ECO:0000256" key="11">
    <source>
        <dbReference type="SAM" id="MobiDB-lite"/>
    </source>
</evidence>
<feature type="region of interest" description="Disordered" evidence="11">
    <location>
        <begin position="194"/>
        <end position="215"/>
    </location>
</feature>
<sequence length="2392" mass="270832">MQVMSVIGEFMSIAVIYVGTVVFFAWIFVTIFDDIEGYIHGMPVNKGLDAFSTSLNTMFIAGSTDDFVDCLLPSYSTYRSSGLLWLLFLVIVHVLLLNLVLDMLVAAYTKYSEEQEEMVTEEKVQGILNVFRTVSRVTGSEVITRRTFMDFCEEYSKSPAVRPITANTADIMKGGSGSLESLEIQGKKQELRAAEEPRADSMSNAGGMISKTKEGVPRWSGEASSFTEYEEQCLLYEQSVEYHKRYMVGPRLISELQGPARRLVVGKKADWVSFPGGVQVLLNALRASLGKPQVSEMADYLTKYFRQTRRKAQESMADYITRKCEVYLRAQQALRRVLPQHLKASNPSAGSLGSGLGPSQWSRRTSVESAEMGSQAAAPVAEATGDNTMETETEATQDGNQSQWGDWQWNQWSYWQRGWYGYQTGWNTDWWSQSKRPYEDSKDDEPVVEILPDFVQGWYLLFDDDNNIRQRDSRHQTSYLGEAEDEIEDDDFGLQEGYTAEHLSEEGQALVAEAEEEAQSALAALHQAKRTLREAREKQHQVRMSRQYFKAPGSNRPGGSSAGPKPGKPASWSQSRPKDDSKMICLKCNKMGHRAANCPQRDQQAQHTDEQVESAPFICYREMALSANSLEKDDEPMMTTQEAMKQGWCVVDGGATRTLGSLVAVQNVLDKNVEETGHTKLLKVDTGRKPIFSFGNSSENQCMSTIELGVQAGTKEGKLTVHTLDAGSGPILLSVASLRALGAIVDFSSDLMVFTKLDPQRIVQAKRSQSGHQLLPLCSNMFEHSFQVTIVESGEEPPKGWTKIELRQSGLARINRARTKKATMVELCAKDLEMNLSGNETIPTLERMVYQISTPMATDVVGFGRHAALEYQDINLYQVAYREWVLRTDAEETGCDYRLRRLAQWLRANPVDKTEKEVRSKPKLPTKEKMTSESHTAASSSATSSVDRDMLTILQNLTGTIQDLKEEMAELKGERPRKRDPAKNPSETTSDGCMKGTAIVYRYCVQQGIHCVWSMSEKSVGLRSKDHKQLIKKGHYAATELIHAEEYAKELLQRQDFSEAACLELVKRLPLKAQQTREGKLGSDKVMYHVFGAYAHGNQYGNCSRTKQMQQSVKYLNQFLQNQTPSGCKWTSIVVNQGASMPMHRDVNNLLTQPNIVLGMGQYDNGGLWVQDTEQAREMGLNNGDRVGPLTARRTPHGEEVWGRVHPTRGQVVMFPPKAWHQTEEWSGERVVLSAYSSRGLPHLEQQELEAHWKVGVCEQAVQGLKTVMEKLCQAENTLSAEEALATAVRIFNQRDVVRGYSPAQHVLGQAPDETGRIDVSRPQVPPEMLVENPSTEFRDAVRRRAEAEKAHAEWVAKQRLVRAANSRSRRVFDYQPGELVFFWRQQDSSKNRAQNPEEELQPVRRRIRDKRPNPAPAEYDSEEEMVPAEEPGGAYQPQPRTFRRSRRTGPYGMQAETKGESWQDKVPEEAWFVGDQAYWSDSQASVQVEVEMPDTKKGWEQAVQNFEGYLVSALRRRAVEVREKTLSEEERAQFQGAKATEVKNFLAAKAFELLPPHVKPNREQAIGMRWILTWKQKEDGSMRAKARAVLLGYQDPSYEFRDTTAPVMSRQSRQLLLQQAARRQWTVFKGDVSGAFLQGRDYPSILHCIPCDEICDAMNVPRSSVMRLKRACYGLVDAPLEWYRSVAQMLEDLGLERTWSDPCTWVWRVQGRLRGIISGHVDDFLFGGSDQDQGWQDILTKIKQRFQWGDWEKDTEGFVQCGVKVVKTSEGYLLSQPQFIEALREIPVSATRRKARHEPTCERERTQLRALLGSLSWLAQQTAPHLSASVSLLLSEVSRSTVDTIIRVNQLTNQVKKRKQHCMIIHCFAEQEPLAMYAWVDAAPANRPDGGSTQGIFIGIGPQDMMQGSVGRVTPVAWHSSKLDRVCRSPGAAEAQAACNGEDSLYYARYHWSELEFGGLNPRDAEGAVLRTKGCLITDSRNVYDKLNTEVLVVKGAEKRFTTMDEDKSEELEKDEFFGICGVIQYDFWAVDTDSPVKNVFPKLWSSPLFEWFRKQVETGQFDTFMNYVLVLNLLLVVSETAYDLNGWTEAKLMENMELFFSFIYVAEVGLTLCVYSWGEYWSSRSNQFDFMTTWLLLASSLSYEIADTGGANVKKYMNIMRLLRLLRVVKQLKRLQAVQFMIETITKLIMASQEILILLGVVIFFFSTLGMHLWGGTLYKSHPALEGTEYAEQDMFVLNFNDFLMSFAVWVVLLLCEYKDVFPSAVAATSHMPYTWLIFLIFYIIGVSVVFELVKAFTIEVFVELHKQRNEPKKEFEALKAVQKEVTSRGQTLHYRVVGDLSLHEKIVAALEEMEHDLHEESEKLHEENEKHQQHDAHPAANGHPPGQHH</sequence>
<feature type="compositionally biased region" description="Basic and acidic residues" evidence="11">
    <location>
        <begin position="970"/>
        <end position="982"/>
    </location>
</feature>
<dbReference type="Pfam" id="PF00520">
    <property type="entry name" value="Ion_trans"/>
    <property type="match status" value="1"/>
</dbReference>
<dbReference type="InterPro" id="IPR013103">
    <property type="entry name" value="RVT_2"/>
</dbReference>
<feature type="region of interest" description="Disordered" evidence="11">
    <location>
        <begin position="1389"/>
        <end position="1461"/>
    </location>
</feature>
<evidence type="ECO:0000256" key="12">
    <source>
        <dbReference type="SAM" id="Phobius"/>
    </source>
</evidence>
<reference evidence="14 15" key="1">
    <citation type="submission" date="2016-02" db="EMBL/GenBank/DDBJ databases">
        <title>Genome analysis of coral dinoflagellate symbionts highlights evolutionary adaptations to a symbiotic lifestyle.</title>
        <authorList>
            <person name="Aranda M."/>
            <person name="Li Y."/>
            <person name="Liew Y.J."/>
            <person name="Baumgarten S."/>
            <person name="Simakov O."/>
            <person name="Wilson M."/>
            <person name="Piel J."/>
            <person name="Ashoor H."/>
            <person name="Bougouffa S."/>
            <person name="Bajic V.B."/>
            <person name="Ryu T."/>
            <person name="Ravasi T."/>
            <person name="Bayer T."/>
            <person name="Micklem G."/>
            <person name="Kim H."/>
            <person name="Bhak J."/>
            <person name="Lajeunesse T.C."/>
            <person name="Voolstra C.R."/>
        </authorList>
    </citation>
    <scope>NUCLEOTIDE SEQUENCE [LARGE SCALE GENOMIC DNA]</scope>
    <source>
        <strain evidence="14 15">CCMP2467</strain>
    </source>
</reference>
<keyword evidence="9" id="KW-0407">Ion channel</keyword>
<dbReference type="SUPFAM" id="SSF81324">
    <property type="entry name" value="Voltage-gated potassium channels"/>
    <property type="match status" value="1"/>
</dbReference>
<evidence type="ECO:0000256" key="3">
    <source>
        <dbReference type="ARBA" id="ARBA00022692"/>
    </source>
</evidence>
<feature type="region of interest" description="Disordered" evidence="11">
    <location>
        <begin position="912"/>
        <end position="945"/>
    </location>
</feature>
<keyword evidence="6 12" id="KW-1133">Transmembrane helix</keyword>
<dbReference type="InterPro" id="IPR044581">
    <property type="entry name" value="TPC1_plant"/>
</dbReference>
<evidence type="ECO:0000256" key="9">
    <source>
        <dbReference type="ARBA" id="ARBA00023303"/>
    </source>
</evidence>
<feature type="transmembrane region" description="Helical" evidence="12">
    <location>
        <begin position="2098"/>
        <end position="2120"/>
    </location>
</feature>
<feature type="compositionally biased region" description="Basic and acidic residues" evidence="11">
    <location>
        <begin position="2360"/>
        <end position="2380"/>
    </location>
</feature>
<feature type="region of interest" description="Disordered" evidence="11">
    <location>
        <begin position="344"/>
        <end position="404"/>
    </location>
</feature>
<dbReference type="Proteomes" id="UP000186817">
    <property type="component" value="Unassembled WGS sequence"/>
</dbReference>
<comment type="caution">
    <text evidence="14">The sequence shown here is derived from an EMBL/GenBank/DDBJ whole genome shotgun (WGS) entry which is preliminary data.</text>
</comment>
<dbReference type="InterPro" id="IPR027359">
    <property type="entry name" value="Volt_channel_dom_sf"/>
</dbReference>
<feature type="compositionally biased region" description="Low complexity" evidence="11">
    <location>
        <begin position="933"/>
        <end position="945"/>
    </location>
</feature>
<dbReference type="InterPro" id="IPR005821">
    <property type="entry name" value="Ion_trans_dom"/>
</dbReference>
<evidence type="ECO:0000313" key="14">
    <source>
        <dbReference type="EMBL" id="OLQ01386.1"/>
    </source>
</evidence>
<dbReference type="PANTHER" id="PTHR46988">
    <property type="entry name" value="TWO PORE CALCIUM CHANNEL PROTEIN 1"/>
    <property type="match status" value="1"/>
</dbReference>
<keyword evidence="10" id="KW-0479">Metal-binding</keyword>
<dbReference type="SMART" id="SM00343">
    <property type="entry name" value="ZnF_C2HC"/>
    <property type="match status" value="1"/>
</dbReference>
<dbReference type="InterPro" id="IPR036875">
    <property type="entry name" value="Znf_CCHC_sf"/>
</dbReference>
<feature type="compositionally biased region" description="Basic and acidic residues" evidence="11">
    <location>
        <begin position="912"/>
        <end position="932"/>
    </location>
</feature>
<evidence type="ECO:0000256" key="2">
    <source>
        <dbReference type="ARBA" id="ARBA00022448"/>
    </source>
</evidence>
<dbReference type="SUPFAM" id="SSF57756">
    <property type="entry name" value="Retrovirus zinc finger-like domains"/>
    <property type="match status" value="1"/>
</dbReference>
<evidence type="ECO:0000256" key="10">
    <source>
        <dbReference type="PROSITE-ProRule" id="PRU00047"/>
    </source>
</evidence>
<dbReference type="PROSITE" id="PS50158">
    <property type="entry name" value="ZF_CCHC"/>
    <property type="match status" value="1"/>
</dbReference>
<name>A0A1Q9E1S4_SYMMI</name>
<gene>
    <name evidence="14" type="primary">TPC1A</name>
    <name evidence="14" type="ORF">AK812_SmicGene15863</name>
</gene>
<accession>A0A1Q9E1S4</accession>
<evidence type="ECO:0000256" key="6">
    <source>
        <dbReference type="ARBA" id="ARBA00022989"/>
    </source>
</evidence>
<dbReference type="EMBL" id="LSRX01000293">
    <property type="protein sequence ID" value="OLQ01386.1"/>
    <property type="molecule type" value="Genomic_DNA"/>
</dbReference>
<protein>
    <submittedName>
        <fullName evidence="14">Two pore calcium channel protein 1A</fullName>
    </submittedName>
</protein>
<feature type="transmembrane region" description="Helical" evidence="12">
    <location>
        <begin position="2237"/>
        <end position="2258"/>
    </location>
</feature>
<feature type="transmembrane region" description="Helical" evidence="12">
    <location>
        <begin position="12"/>
        <end position="32"/>
    </location>
</feature>
<feature type="region of interest" description="Disordered" evidence="11">
    <location>
        <begin position="2360"/>
        <end position="2392"/>
    </location>
</feature>
<proteinExistence type="predicted"/>
<feature type="transmembrane region" description="Helical" evidence="12">
    <location>
        <begin position="2066"/>
        <end position="2086"/>
    </location>
</feature>
<dbReference type="GO" id="GO:0003676">
    <property type="term" value="F:nucleic acid binding"/>
    <property type="evidence" value="ECO:0007669"/>
    <property type="project" value="InterPro"/>
</dbReference>
<feature type="transmembrane region" description="Helical" evidence="12">
    <location>
        <begin position="83"/>
        <end position="108"/>
    </location>
</feature>
<keyword evidence="3 12" id="KW-0812">Transmembrane</keyword>
<feature type="transmembrane region" description="Helical" evidence="12">
    <location>
        <begin position="2278"/>
        <end position="2296"/>
    </location>
</feature>
<keyword evidence="4" id="KW-0677">Repeat</keyword>